<keyword evidence="2" id="KW-1185">Reference proteome</keyword>
<sequence length="380" mass="43164">MYRHFSPTRAAQASDSDRKFQRYLVSKAELSMNWRAPAPTATTPPRLFAFVGGAIDTATAKEDSFRNVRAGVSHNYRGDPNVASNHSAAIPDSENTNLWVTGFPRECASYKGLMDMLEGRGRIRAANFSQDNPGYRTAAVTITFFRHVDAANTMQAINDGTLRVPLVTRAATDLWAKRVGDSSVSSVSDDWDDLIGPELEEPTLIDLEPVEMNTRALVLLPDRHLDGIKLRACWNRVRVAEWKPLYFNPMPQHLGFQQLPSRVIRVRGPANEVKPASLQVYFKSRFRYNLDRIVFRGTKYDREEYEYRFASWKNQAEFAVMSLRREKPDIMVWYGADPCEVVEENIHILDKDDPDAYVNIPVLTATDSSVESEVEFDECD</sequence>
<name>A0ACC2JRF7_9PEZI</name>
<evidence type="ECO:0000313" key="1">
    <source>
        <dbReference type="EMBL" id="KAJ8130065.1"/>
    </source>
</evidence>
<reference evidence="1" key="1">
    <citation type="submission" date="2022-12" db="EMBL/GenBank/DDBJ databases">
        <title>Genome Sequence of Lasiodiplodia mahajangana.</title>
        <authorList>
            <person name="Buettner E."/>
        </authorList>
    </citation>
    <scope>NUCLEOTIDE SEQUENCE</scope>
    <source>
        <strain evidence="1">VT137</strain>
    </source>
</reference>
<protein>
    <submittedName>
        <fullName evidence="1">Uncharacterized protein</fullName>
    </submittedName>
</protein>
<dbReference type="EMBL" id="JAPUUL010000589">
    <property type="protein sequence ID" value="KAJ8130065.1"/>
    <property type="molecule type" value="Genomic_DNA"/>
</dbReference>
<organism evidence="1 2">
    <name type="scientific">Lasiodiplodia mahajangana</name>
    <dbReference type="NCBI Taxonomy" id="1108764"/>
    <lineage>
        <taxon>Eukaryota</taxon>
        <taxon>Fungi</taxon>
        <taxon>Dikarya</taxon>
        <taxon>Ascomycota</taxon>
        <taxon>Pezizomycotina</taxon>
        <taxon>Dothideomycetes</taxon>
        <taxon>Dothideomycetes incertae sedis</taxon>
        <taxon>Botryosphaeriales</taxon>
        <taxon>Botryosphaeriaceae</taxon>
        <taxon>Lasiodiplodia</taxon>
    </lineage>
</organism>
<evidence type="ECO:0000313" key="2">
    <source>
        <dbReference type="Proteomes" id="UP001153332"/>
    </source>
</evidence>
<gene>
    <name evidence="1" type="ORF">O1611_g3564</name>
</gene>
<proteinExistence type="predicted"/>
<comment type="caution">
    <text evidence="1">The sequence shown here is derived from an EMBL/GenBank/DDBJ whole genome shotgun (WGS) entry which is preliminary data.</text>
</comment>
<dbReference type="Proteomes" id="UP001153332">
    <property type="component" value="Unassembled WGS sequence"/>
</dbReference>
<accession>A0ACC2JRF7</accession>